<reference evidence="1 2" key="1">
    <citation type="journal article" date="2023" name="Plants (Basel)">
        <title>Bridging the Gap: Combining Genomics and Transcriptomics Approaches to Understand Stylosanthes scabra, an Orphan Legume from the Brazilian Caatinga.</title>
        <authorList>
            <person name="Ferreira-Neto J.R.C."/>
            <person name="da Silva M.D."/>
            <person name="Binneck E."/>
            <person name="de Melo N.F."/>
            <person name="da Silva R.H."/>
            <person name="de Melo A.L.T.M."/>
            <person name="Pandolfi V."/>
            <person name="Bustamante F.O."/>
            <person name="Brasileiro-Vidal A.C."/>
            <person name="Benko-Iseppon A.M."/>
        </authorList>
    </citation>
    <scope>NUCLEOTIDE SEQUENCE [LARGE SCALE GENOMIC DNA]</scope>
    <source>
        <tissue evidence="1">Leaves</tissue>
    </source>
</reference>
<dbReference type="EMBL" id="JASCZI010000938">
    <property type="protein sequence ID" value="MED6113859.1"/>
    <property type="molecule type" value="Genomic_DNA"/>
</dbReference>
<protein>
    <submittedName>
        <fullName evidence="1">Uncharacterized protein</fullName>
    </submittedName>
</protein>
<gene>
    <name evidence="1" type="ORF">PIB30_074793</name>
</gene>
<keyword evidence="2" id="KW-1185">Reference proteome</keyword>
<dbReference type="Proteomes" id="UP001341840">
    <property type="component" value="Unassembled WGS sequence"/>
</dbReference>
<comment type="caution">
    <text evidence="1">The sequence shown here is derived from an EMBL/GenBank/DDBJ whole genome shotgun (WGS) entry which is preliminary data.</text>
</comment>
<evidence type="ECO:0000313" key="1">
    <source>
        <dbReference type="EMBL" id="MED6113859.1"/>
    </source>
</evidence>
<evidence type="ECO:0000313" key="2">
    <source>
        <dbReference type="Proteomes" id="UP001341840"/>
    </source>
</evidence>
<organism evidence="1 2">
    <name type="scientific">Stylosanthes scabra</name>
    <dbReference type="NCBI Taxonomy" id="79078"/>
    <lineage>
        <taxon>Eukaryota</taxon>
        <taxon>Viridiplantae</taxon>
        <taxon>Streptophyta</taxon>
        <taxon>Embryophyta</taxon>
        <taxon>Tracheophyta</taxon>
        <taxon>Spermatophyta</taxon>
        <taxon>Magnoliopsida</taxon>
        <taxon>eudicotyledons</taxon>
        <taxon>Gunneridae</taxon>
        <taxon>Pentapetalae</taxon>
        <taxon>rosids</taxon>
        <taxon>fabids</taxon>
        <taxon>Fabales</taxon>
        <taxon>Fabaceae</taxon>
        <taxon>Papilionoideae</taxon>
        <taxon>50 kb inversion clade</taxon>
        <taxon>dalbergioids sensu lato</taxon>
        <taxon>Dalbergieae</taxon>
        <taxon>Pterocarpus clade</taxon>
        <taxon>Stylosanthes</taxon>
    </lineage>
</organism>
<feature type="non-terminal residue" evidence="1">
    <location>
        <position position="64"/>
    </location>
</feature>
<name>A0ABU6QPC5_9FABA</name>
<proteinExistence type="predicted"/>
<sequence length="64" mass="7189">MTAVIMWDKSKENNLSKVRTTSYAQSVGRIMVVDLAITAVKKDTCQETAAKELRTELLGLKHCY</sequence>
<accession>A0ABU6QPC5</accession>